<dbReference type="InterPro" id="IPR012340">
    <property type="entry name" value="NA-bd_OB-fold"/>
</dbReference>
<comment type="catalytic activity">
    <reaction evidence="9">
        <text>tRNA(Asp) + L-aspartate + ATP = L-aspartyl-tRNA(Asp) + AMP + diphosphate</text>
        <dbReference type="Rhea" id="RHEA:19649"/>
        <dbReference type="Rhea" id="RHEA-COMP:9660"/>
        <dbReference type="Rhea" id="RHEA-COMP:9678"/>
        <dbReference type="ChEBI" id="CHEBI:29991"/>
        <dbReference type="ChEBI" id="CHEBI:30616"/>
        <dbReference type="ChEBI" id="CHEBI:33019"/>
        <dbReference type="ChEBI" id="CHEBI:78442"/>
        <dbReference type="ChEBI" id="CHEBI:78516"/>
        <dbReference type="ChEBI" id="CHEBI:456215"/>
        <dbReference type="EC" id="6.1.1.12"/>
    </reaction>
</comment>
<dbReference type="AlphaFoldDB" id="A0A937FEK7"/>
<evidence type="ECO:0000256" key="3">
    <source>
        <dbReference type="ARBA" id="ARBA00022490"/>
    </source>
</evidence>
<dbReference type="NCBIfam" id="TIGR00458">
    <property type="entry name" value="aspS_nondisc"/>
    <property type="match status" value="1"/>
</dbReference>
<dbReference type="HAMAP" id="MF_02075">
    <property type="entry name" value="Asp_tRNA_synth_type2"/>
    <property type="match status" value="1"/>
</dbReference>
<comment type="caution">
    <text evidence="11">The sequence shown here is derived from an EMBL/GenBank/DDBJ whole genome shotgun (WGS) entry which is preliminary data.</text>
</comment>
<dbReference type="InterPro" id="IPR045864">
    <property type="entry name" value="aa-tRNA-synth_II/BPL/LPL"/>
</dbReference>
<dbReference type="Pfam" id="PF01336">
    <property type="entry name" value="tRNA_anti-codon"/>
    <property type="match status" value="1"/>
</dbReference>
<evidence type="ECO:0000256" key="7">
    <source>
        <dbReference type="ARBA" id="ARBA00022917"/>
    </source>
</evidence>
<dbReference type="InterPro" id="IPR004523">
    <property type="entry name" value="Asp-tRNA_synthase_2"/>
</dbReference>
<dbReference type="RefSeq" id="WP_202765796.1">
    <property type="nucleotide sequence ID" value="NZ_JAESWA010000005.1"/>
</dbReference>
<sequence length="427" mass="49215">MKREMAKELSEKIEERIMLKGWIHRIRTLKNITFIVLRDESGLVQCVAGKEISLDGISNEAVVEVIGIVKEGKNSLNPYEIFVESISVLNGVIGELPIEINKSELQVSLDTLLNNRVLSLRNEKENSIFRVQHILVQAFRSFLSSEGFTEIFTPKIVAEGAEGGTALFKVDYFGEKAYLSQSPQFYKQMMIGAGYEKVFEIANFFRAEEHDTSRHLNQFTSMDVEMAFIEDESTIMDLEQELLKFMMKELNEKGEKYIEALKIEIPIVEEIPRFELREVKEILKNNYGKVIDENDLDPEGERLISKYVREKFNSDFVFITDYGRECRPMYTMPKGENGTKAFDLIFRGVEITSGAQRIHEYNMLVQNFKDKGLNPEDFSSYIETFKYGMPPHGGFAIGLERFMALLLGIENVRKTSLFPRDRHRLVP</sequence>
<name>A0A937FEK7_9CLOT</name>
<dbReference type="CDD" id="cd00776">
    <property type="entry name" value="AsxRS_core"/>
    <property type="match status" value="1"/>
</dbReference>
<evidence type="ECO:0000259" key="10">
    <source>
        <dbReference type="PROSITE" id="PS50862"/>
    </source>
</evidence>
<feature type="binding site" evidence="9">
    <location>
        <begin position="206"/>
        <end position="208"/>
    </location>
    <ligand>
        <name>ATP</name>
        <dbReference type="ChEBI" id="CHEBI:30616"/>
    </ligand>
</feature>
<keyword evidence="5 9" id="KW-0547">Nucleotide-binding</keyword>
<gene>
    <name evidence="9 11" type="primary">aspS</name>
    <name evidence="11" type="ORF">JK634_01120</name>
</gene>
<dbReference type="EC" id="6.1.1.12" evidence="9"/>
<dbReference type="Gene3D" id="3.30.930.10">
    <property type="entry name" value="Bira Bifunctional Protein, Domain 2"/>
    <property type="match status" value="1"/>
</dbReference>
<dbReference type="NCBIfam" id="NF003483">
    <property type="entry name" value="PRK05159.1"/>
    <property type="match status" value="1"/>
</dbReference>
<dbReference type="GO" id="GO:0017101">
    <property type="term" value="C:aminoacyl-tRNA synthetase multienzyme complex"/>
    <property type="evidence" value="ECO:0007669"/>
    <property type="project" value="TreeGrafter"/>
</dbReference>
<feature type="binding site" evidence="9">
    <location>
        <position position="206"/>
    </location>
    <ligand>
        <name>L-aspartate</name>
        <dbReference type="ChEBI" id="CHEBI:29991"/>
    </ligand>
</feature>
<dbReference type="InterPro" id="IPR004365">
    <property type="entry name" value="NA-bd_OB_tRNA"/>
</dbReference>
<comment type="subunit">
    <text evidence="9">Homodimer.</text>
</comment>
<dbReference type="PROSITE" id="PS50862">
    <property type="entry name" value="AA_TRNA_LIGASE_II"/>
    <property type="match status" value="1"/>
</dbReference>
<dbReference type="GO" id="GO:0016740">
    <property type="term" value="F:transferase activity"/>
    <property type="evidence" value="ECO:0007669"/>
    <property type="project" value="UniProtKB-ARBA"/>
</dbReference>
<feature type="binding site" evidence="9">
    <location>
        <position position="353"/>
    </location>
    <ligand>
        <name>L-aspartate</name>
        <dbReference type="ChEBI" id="CHEBI:29991"/>
    </ligand>
</feature>
<dbReference type="GO" id="GO:0003723">
    <property type="term" value="F:RNA binding"/>
    <property type="evidence" value="ECO:0007669"/>
    <property type="project" value="TreeGrafter"/>
</dbReference>
<reference evidence="11" key="1">
    <citation type="submission" date="2021-01" db="EMBL/GenBank/DDBJ databases">
        <title>Genome public.</title>
        <authorList>
            <person name="Liu C."/>
            <person name="Sun Q."/>
        </authorList>
    </citation>
    <scope>NUCLEOTIDE SEQUENCE</scope>
    <source>
        <strain evidence="11">YIM B02565</strain>
    </source>
</reference>
<dbReference type="PRINTS" id="PR01042">
    <property type="entry name" value="TRNASYNTHASP"/>
</dbReference>
<comment type="similarity">
    <text evidence="2 9">Belongs to the class-II aminoacyl-tRNA synthetase family. Type 2 subfamily.</text>
</comment>
<dbReference type="GO" id="GO:0140096">
    <property type="term" value="F:catalytic activity, acting on a protein"/>
    <property type="evidence" value="ECO:0007669"/>
    <property type="project" value="UniProtKB-ARBA"/>
</dbReference>
<evidence type="ECO:0000313" key="12">
    <source>
        <dbReference type="Proteomes" id="UP000623681"/>
    </source>
</evidence>
<proteinExistence type="inferred from homology"/>
<evidence type="ECO:0000256" key="1">
    <source>
        <dbReference type="ARBA" id="ARBA00004496"/>
    </source>
</evidence>
<evidence type="ECO:0000256" key="5">
    <source>
        <dbReference type="ARBA" id="ARBA00022741"/>
    </source>
</evidence>
<evidence type="ECO:0000256" key="6">
    <source>
        <dbReference type="ARBA" id="ARBA00022840"/>
    </source>
</evidence>
<keyword evidence="3 9" id="KW-0963">Cytoplasm</keyword>
<keyword evidence="12" id="KW-1185">Reference proteome</keyword>
<comment type="function">
    <text evidence="9">Catalyzes the attachment of L-aspartate to tRNA(Asp) in a two-step reaction: L-aspartate is first activated by ATP to form Asp-AMP and then transferred to the acceptor end of tRNA(Asp).</text>
</comment>
<feature type="binding site" evidence="9">
    <location>
        <position position="162"/>
    </location>
    <ligand>
        <name>L-aspartate</name>
        <dbReference type="ChEBI" id="CHEBI:29991"/>
    </ligand>
</feature>
<comment type="subcellular location">
    <subcellularLocation>
        <location evidence="1 9">Cytoplasm</location>
    </subcellularLocation>
</comment>
<keyword evidence="8 9" id="KW-0030">Aminoacyl-tRNA synthetase</keyword>
<protein>
    <recommendedName>
        <fullName evidence="9">Aspartate--tRNA ligase</fullName>
        <ecNumber evidence="9">6.1.1.12</ecNumber>
    </recommendedName>
    <alternativeName>
        <fullName evidence="9">Aspartyl-tRNA synthetase</fullName>
        <shortName evidence="9">AspRS</shortName>
    </alternativeName>
</protein>
<dbReference type="InterPro" id="IPR002312">
    <property type="entry name" value="Asp/Asn-tRNA-synth_IIb"/>
</dbReference>
<dbReference type="InterPro" id="IPR006195">
    <property type="entry name" value="aa-tRNA-synth_II"/>
</dbReference>
<dbReference type="PANTHER" id="PTHR43450">
    <property type="entry name" value="ASPARTYL-TRNA SYNTHETASE"/>
    <property type="match status" value="1"/>
</dbReference>
<evidence type="ECO:0000256" key="2">
    <source>
        <dbReference type="ARBA" id="ARBA00005312"/>
    </source>
</evidence>
<dbReference type="Gene3D" id="2.40.50.140">
    <property type="entry name" value="Nucleic acid-binding proteins"/>
    <property type="match status" value="1"/>
</dbReference>
<dbReference type="PANTHER" id="PTHR43450:SF1">
    <property type="entry name" value="ASPARTATE--TRNA LIGASE, CYTOPLASMIC"/>
    <property type="match status" value="1"/>
</dbReference>
<dbReference type="FunFam" id="3.30.930.10:FF:000038">
    <property type="entry name" value="Aspartate--tRNA ligase"/>
    <property type="match status" value="1"/>
</dbReference>
<keyword evidence="6 9" id="KW-0067">ATP-binding</keyword>
<accession>A0A937FEK7</accession>
<dbReference type="SUPFAM" id="SSF50249">
    <property type="entry name" value="Nucleic acid-binding proteins"/>
    <property type="match status" value="1"/>
</dbReference>
<evidence type="ECO:0000256" key="8">
    <source>
        <dbReference type="ARBA" id="ARBA00023146"/>
    </source>
</evidence>
<dbReference type="GO" id="GO:0005829">
    <property type="term" value="C:cytosol"/>
    <property type="evidence" value="ECO:0007669"/>
    <property type="project" value="TreeGrafter"/>
</dbReference>
<dbReference type="GO" id="GO:0006422">
    <property type="term" value="P:aspartyl-tRNA aminoacylation"/>
    <property type="evidence" value="ECO:0007669"/>
    <property type="project" value="UniProtKB-UniRule"/>
</dbReference>
<dbReference type="GO" id="GO:0005524">
    <property type="term" value="F:ATP binding"/>
    <property type="evidence" value="ECO:0007669"/>
    <property type="project" value="UniProtKB-UniRule"/>
</dbReference>
<dbReference type="Pfam" id="PF00152">
    <property type="entry name" value="tRNA-synt_2"/>
    <property type="match status" value="1"/>
</dbReference>
<dbReference type="SUPFAM" id="SSF55681">
    <property type="entry name" value="Class II aaRS and biotin synthetases"/>
    <property type="match status" value="1"/>
</dbReference>
<keyword evidence="7 9" id="KW-0648">Protein biosynthesis</keyword>
<dbReference type="InterPro" id="IPR004364">
    <property type="entry name" value="Aa-tRNA-synt_II"/>
</dbReference>
<dbReference type="GO" id="GO:0004815">
    <property type="term" value="F:aspartate-tRNA ligase activity"/>
    <property type="evidence" value="ECO:0007669"/>
    <property type="project" value="UniProtKB-UniRule"/>
</dbReference>
<feature type="binding site" evidence="9">
    <location>
        <position position="357"/>
    </location>
    <ligand>
        <name>L-aspartate</name>
        <dbReference type="ChEBI" id="CHEBI:29991"/>
    </ligand>
</feature>
<comment type="caution">
    <text evidence="9">Lacks conserved residue(s) required for the propagation of feature annotation.</text>
</comment>
<dbReference type="EMBL" id="JAESWA010000005">
    <property type="protein sequence ID" value="MBL4930412.1"/>
    <property type="molecule type" value="Genomic_DNA"/>
</dbReference>
<dbReference type="Proteomes" id="UP000623681">
    <property type="component" value="Unassembled WGS sequence"/>
</dbReference>
<keyword evidence="4 9" id="KW-0436">Ligase</keyword>
<feature type="domain" description="Aminoacyl-transfer RNA synthetases class-II family profile" evidence="10">
    <location>
        <begin position="129"/>
        <end position="427"/>
    </location>
</feature>
<feature type="binding site" evidence="9">
    <location>
        <position position="350"/>
    </location>
    <ligand>
        <name>ATP</name>
        <dbReference type="ChEBI" id="CHEBI:30616"/>
    </ligand>
</feature>
<organism evidence="11 12">
    <name type="scientific">Clostridium paridis</name>
    <dbReference type="NCBI Taxonomy" id="2803863"/>
    <lineage>
        <taxon>Bacteria</taxon>
        <taxon>Bacillati</taxon>
        <taxon>Bacillota</taxon>
        <taxon>Clostridia</taxon>
        <taxon>Eubacteriales</taxon>
        <taxon>Clostridiaceae</taxon>
        <taxon>Clostridium</taxon>
    </lineage>
</organism>
<feature type="region of interest" description="Aspartate" evidence="9">
    <location>
        <begin position="184"/>
        <end position="187"/>
    </location>
</feature>
<feature type="binding site" evidence="9">
    <location>
        <begin position="214"/>
        <end position="216"/>
    </location>
    <ligand>
        <name>ATP</name>
        <dbReference type="ChEBI" id="CHEBI:30616"/>
    </ligand>
</feature>
<evidence type="ECO:0000256" key="4">
    <source>
        <dbReference type="ARBA" id="ARBA00022598"/>
    </source>
</evidence>
<evidence type="ECO:0000256" key="9">
    <source>
        <dbReference type="HAMAP-Rule" id="MF_02075"/>
    </source>
</evidence>
<evidence type="ECO:0000313" key="11">
    <source>
        <dbReference type="EMBL" id="MBL4930412.1"/>
    </source>
</evidence>
<feature type="binding site" evidence="9">
    <location>
        <begin position="398"/>
        <end position="401"/>
    </location>
    <ligand>
        <name>ATP</name>
        <dbReference type="ChEBI" id="CHEBI:30616"/>
    </ligand>
</feature>